<dbReference type="PANTHER" id="PTHR33375">
    <property type="entry name" value="CHROMOSOME-PARTITIONING PROTEIN PARB-RELATED"/>
    <property type="match status" value="1"/>
</dbReference>
<dbReference type="SUPFAM" id="SSF109709">
    <property type="entry name" value="KorB DNA-binding domain-like"/>
    <property type="match status" value="1"/>
</dbReference>
<protein>
    <submittedName>
        <fullName evidence="3">ParB/RepB/Spo0J family partition protein</fullName>
    </submittedName>
</protein>
<reference evidence="4" key="1">
    <citation type="journal article" date="2019" name="Int. J. Syst. Evol. Microbiol.">
        <title>The Global Catalogue of Microorganisms (GCM) 10K type strain sequencing project: providing services to taxonomists for standard genome sequencing and annotation.</title>
        <authorList>
            <consortium name="The Broad Institute Genomics Platform"/>
            <consortium name="The Broad Institute Genome Sequencing Center for Infectious Disease"/>
            <person name="Wu L."/>
            <person name="Ma J."/>
        </authorList>
    </citation>
    <scope>NUCLEOTIDE SEQUENCE [LARGE SCALE GENOMIC DNA]</scope>
    <source>
        <strain evidence="4">CCUG 56029</strain>
    </source>
</reference>
<comment type="caution">
    <text evidence="3">The sequence shown here is derived from an EMBL/GenBank/DDBJ whole genome shotgun (WGS) entry which is preliminary data.</text>
</comment>
<dbReference type="InterPro" id="IPR003115">
    <property type="entry name" value="ParB_N"/>
</dbReference>
<dbReference type="InterPro" id="IPR050336">
    <property type="entry name" value="Chromosome_partition/occlusion"/>
</dbReference>
<organism evidence="3 4">
    <name type="scientific">Deinococcus navajonensis</name>
    <dbReference type="NCBI Taxonomy" id="309884"/>
    <lineage>
        <taxon>Bacteria</taxon>
        <taxon>Thermotogati</taxon>
        <taxon>Deinococcota</taxon>
        <taxon>Deinococci</taxon>
        <taxon>Deinococcales</taxon>
        <taxon>Deinococcaceae</taxon>
        <taxon>Deinococcus</taxon>
    </lineage>
</organism>
<comment type="similarity">
    <text evidence="1">Belongs to the ParB family.</text>
</comment>
<dbReference type="NCBIfam" id="TIGR00180">
    <property type="entry name" value="parB_part"/>
    <property type="match status" value="1"/>
</dbReference>
<feature type="domain" description="ParB-like N-terminal" evidence="2">
    <location>
        <begin position="31"/>
        <end position="120"/>
    </location>
</feature>
<dbReference type="Gene3D" id="1.10.10.2830">
    <property type="match status" value="1"/>
</dbReference>
<evidence type="ECO:0000259" key="2">
    <source>
        <dbReference type="SMART" id="SM00470"/>
    </source>
</evidence>
<sequence length="298" mass="32984">MAKRRFDASATLDALLGPGGASELASPDQLRMLEISDLRPTPHQPRTTFTEDSLRELAESIRENGVLQPILVRATPTGLEIVAGERRWRAAQLAGLQILPAFVRELSDEQAAAASAVENLVREDLNPIEEVEAKRRIAALALGIPEDQVMTRLRRLLDRPEEDPHGVQQLDTAFGRLGGEKWQSFLRNKGRILNLPADVKDAVRAGLDYRKALVIGAVGDARERRRLLTLAHDGATVQALREAQKPLPDTRAQQAHAVARALGQKRLLERLSPNVQARVDKLVAELHDLLSQEESRPR</sequence>
<dbReference type="Pfam" id="PF02195">
    <property type="entry name" value="ParB_N"/>
    <property type="match status" value="1"/>
</dbReference>
<dbReference type="RefSeq" id="WP_380036015.1">
    <property type="nucleotide sequence ID" value="NZ_JBHSEH010000004.1"/>
</dbReference>
<dbReference type="PANTHER" id="PTHR33375:SF7">
    <property type="entry name" value="CHROMOSOME 2-PARTITIONING PROTEIN PARB-RELATED"/>
    <property type="match status" value="1"/>
</dbReference>
<dbReference type="CDD" id="cd16393">
    <property type="entry name" value="SPO0J_N"/>
    <property type="match status" value="1"/>
</dbReference>
<dbReference type="InterPro" id="IPR036086">
    <property type="entry name" value="ParB/Sulfiredoxin_sf"/>
</dbReference>
<dbReference type="Proteomes" id="UP001595998">
    <property type="component" value="Unassembled WGS sequence"/>
</dbReference>
<proteinExistence type="inferred from homology"/>
<dbReference type="SUPFAM" id="SSF110849">
    <property type="entry name" value="ParB/Sulfiredoxin"/>
    <property type="match status" value="1"/>
</dbReference>
<accession>A0ABV8XI06</accession>
<evidence type="ECO:0000256" key="1">
    <source>
        <dbReference type="ARBA" id="ARBA00006295"/>
    </source>
</evidence>
<name>A0ABV8XI06_9DEIO</name>
<dbReference type="SMART" id="SM00470">
    <property type="entry name" value="ParB"/>
    <property type="match status" value="1"/>
</dbReference>
<keyword evidence="4" id="KW-1185">Reference proteome</keyword>
<dbReference type="Gene3D" id="3.90.1530.30">
    <property type="match status" value="1"/>
</dbReference>
<dbReference type="EMBL" id="JBHSEH010000004">
    <property type="protein sequence ID" value="MFC4425050.1"/>
    <property type="molecule type" value="Genomic_DNA"/>
</dbReference>
<dbReference type="InterPro" id="IPR004437">
    <property type="entry name" value="ParB/RepB/Spo0J"/>
</dbReference>
<evidence type="ECO:0000313" key="3">
    <source>
        <dbReference type="EMBL" id="MFC4425050.1"/>
    </source>
</evidence>
<evidence type="ECO:0000313" key="4">
    <source>
        <dbReference type="Proteomes" id="UP001595998"/>
    </source>
</evidence>
<gene>
    <name evidence="3" type="ORF">ACFOZ9_02425</name>
</gene>